<evidence type="ECO:0000313" key="3">
    <source>
        <dbReference type="Proteomes" id="UP000271162"/>
    </source>
</evidence>
<dbReference type="EMBL" id="UYSL01027972">
    <property type="protein sequence ID" value="VDL87221.1"/>
    <property type="molecule type" value="Genomic_DNA"/>
</dbReference>
<dbReference type="Proteomes" id="UP000271162">
    <property type="component" value="Unassembled WGS sequence"/>
</dbReference>
<reference evidence="4" key="1">
    <citation type="submission" date="2017-02" db="UniProtKB">
        <authorList>
            <consortium name="WormBaseParasite"/>
        </authorList>
    </citation>
    <scope>IDENTIFICATION</scope>
</reference>
<proteinExistence type="predicted"/>
<dbReference type="WBParaSite" id="NBR_0002240001-mRNA-1">
    <property type="protein sequence ID" value="NBR_0002240001-mRNA-1"/>
    <property type="gene ID" value="NBR_0002240001"/>
</dbReference>
<feature type="region of interest" description="Disordered" evidence="1">
    <location>
        <begin position="203"/>
        <end position="261"/>
    </location>
</feature>
<name>A0A0N4YYS8_NIPBR</name>
<accession>A0A0N4YYS8</accession>
<gene>
    <name evidence="2" type="ORF">NBR_LOCUS22401</name>
</gene>
<sequence>MSGIGEDVVLGAVEVKTSCGTDDGGVLVEEVETSGCKVNDGIEGEGDLGGSSSGSRLGKPVPSSAGVVVEGEEPGGCGSLTLTFGEPAGGVVSSSGKLVGELGKAEGKPVPSSPGVVAEGEEPGGCGSLTLTFGESAGGVVSSSGKLVGELGKAEGKLVDGEADSVLGVGCTGTAVCPSLGRGCSGLRSPSTFPGGCSVERGGCIVTDDSEDEDGSEGRREEPLGVGVPSPSCPEDNEGDLDVVGPGIVSVIEPPGKVGDG</sequence>
<evidence type="ECO:0000313" key="4">
    <source>
        <dbReference type="WBParaSite" id="NBR_0002240001-mRNA-1"/>
    </source>
</evidence>
<reference evidence="2 3" key="2">
    <citation type="submission" date="2018-11" db="EMBL/GenBank/DDBJ databases">
        <authorList>
            <consortium name="Pathogen Informatics"/>
        </authorList>
    </citation>
    <scope>NUCLEOTIDE SEQUENCE [LARGE SCALE GENOMIC DNA]</scope>
</reference>
<protein>
    <submittedName>
        <fullName evidence="2 4">Uncharacterized protein</fullName>
    </submittedName>
</protein>
<organism evidence="4">
    <name type="scientific">Nippostrongylus brasiliensis</name>
    <name type="common">Rat hookworm</name>
    <dbReference type="NCBI Taxonomy" id="27835"/>
    <lineage>
        <taxon>Eukaryota</taxon>
        <taxon>Metazoa</taxon>
        <taxon>Ecdysozoa</taxon>
        <taxon>Nematoda</taxon>
        <taxon>Chromadorea</taxon>
        <taxon>Rhabditida</taxon>
        <taxon>Rhabditina</taxon>
        <taxon>Rhabditomorpha</taxon>
        <taxon>Strongyloidea</taxon>
        <taxon>Heligmosomidae</taxon>
        <taxon>Nippostrongylus</taxon>
    </lineage>
</organism>
<evidence type="ECO:0000256" key="1">
    <source>
        <dbReference type="SAM" id="MobiDB-lite"/>
    </source>
</evidence>
<keyword evidence="3" id="KW-1185">Reference proteome</keyword>
<evidence type="ECO:0000313" key="2">
    <source>
        <dbReference type="EMBL" id="VDL87221.1"/>
    </source>
</evidence>
<dbReference type="AlphaFoldDB" id="A0A0N4YYS8"/>
<feature type="compositionally biased region" description="Low complexity" evidence="1">
    <location>
        <begin position="53"/>
        <end position="69"/>
    </location>
</feature>
<feature type="region of interest" description="Disordered" evidence="1">
    <location>
        <begin position="37"/>
        <end position="72"/>
    </location>
</feature>